<keyword evidence="1" id="KW-1133">Transmembrane helix</keyword>
<accession>A0A1G9HQJ0</accession>
<dbReference type="Proteomes" id="UP000199053">
    <property type="component" value="Unassembled WGS sequence"/>
</dbReference>
<dbReference type="STRING" id="246191.SAMN05660337_2271"/>
<organism evidence="2 3">
    <name type="scientific">Maridesulfovibrio ferrireducens</name>
    <dbReference type="NCBI Taxonomy" id="246191"/>
    <lineage>
        <taxon>Bacteria</taxon>
        <taxon>Pseudomonadati</taxon>
        <taxon>Thermodesulfobacteriota</taxon>
        <taxon>Desulfovibrionia</taxon>
        <taxon>Desulfovibrionales</taxon>
        <taxon>Desulfovibrionaceae</taxon>
        <taxon>Maridesulfovibrio</taxon>
    </lineage>
</organism>
<dbReference type="OrthoDB" id="5460281at2"/>
<dbReference type="EMBL" id="FNGA01000003">
    <property type="protein sequence ID" value="SDL15238.1"/>
    <property type="molecule type" value="Genomic_DNA"/>
</dbReference>
<gene>
    <name evidence="2" type="ORF">SAMN05660337_2271</name>
</gene>
<name>A0A1G9HQJ0_9BACT</name>
<reference evidence="3" key="1">
    <citation type="submission" date="2016-10" db="EMBL/GenBank/DDBJ databases">
        <authorList>
            <person name="Varghese N."/>
            <person name="Submissions S."/>
        </authorList>
    </citation>
    <scope>NUCLEOTIDE SEQUENCE [LARGE SCALE GENOMIC DNA]</scope>
    <source>
        <strain evidence="3">DSM 16995</strain>
    </source>
</reference>
<evidence type="ECO:0000256" key="1">
    <source>
        <dbReference type="SAM" id="Phobius"/>
    </source>
</evidence>
<sequence length="74" mass="8076">MGELKTDKNFERWLECMARGILVGGSLGAIAGWFFMDIQRALMLGMLIGCLAGVTMKNVKDSKDSDSDSDSKSK</sequence>
<keyword evidence="1" id="KW-0812">Transmembrane</keyword>
<dbReference type="AlphaFoldDB" id="A0A1G9HQJ0"/>
<evidence type="ECO:0000313" key="2">
    <source>
        <dbReference type="EMBL" id="SDL15238.1"/>
    </source>
</evidence>
<proteinExistence type="predicted"/>
<dbReference type="RefSeq" id="WP_092161143.1">
    <property type="nucleotide sequence ID" value="NZ_FNGA01000003.1"/>
</dbReference>
<keyword evidence="3" id="KW-1185">Reference proteome</keyword>
<keyword evidence="1" id="KW-0472">Membrane</keyword>
<protein>
    <submittedName>
        <fullName evidence="2">Uncharacterized protein</fullName>
    </submittedName>
</protein>
<feature type="transmembrane region" description="Helical" evidence="1">
    <location>
        <begin position="16"/>
        <end position="35"/>
    </location>
</feature>
<evidence type="ECO:0000313" key="3">
    <source>
        <dbReference type="Proteomes" id="UP000199053"/>
    </source>
</evidence>